<comment type="caution">
    <text evidence="1">The sequence shown here is derived from an EMBL/GenBank/DDBJ whole genome shotgun (WGS) entry which is preliminary data.</text>
</comment>
<organism evidence="1 2">
    <name type="scientific">Heyndrickxia ginsengihumi</name>
    <dbReference type="NCBI Taxonomy" id="363870"/>
    <lineage>
        <taxon>Bacteria</taxon>
        <taxon>Bacillati</taxon>
        <taxon>Bacillota</taxon>
        <taxon>Bacilli</taxon>
        <taxon>Bacillales</taxon>
        <taxon>Bacillaceae</taxon>
        <taxon>Heyndrickxia</taxon>
    </lineage>
</organism>
<dbReference type="EMBL" id="JAAIWK010000048">
    <property type="protein sequence ID" value="NEY21728.1"/>
    <property type="molecule type" value="Genomic_DNA"/>
</dbReference>
<evidence type="ECO:0000313" key="2">
    <source>
        <dbReference type="Proteomes" id="UP000476934"/>
    </source>
</evidence>
<reference evidence="1 2" key="1">
    <citation type="submission" date="2020-03" db="EMBL/GenBank/DDBJ databases">
        <title>Bacillus aquiflavi sp. nov., isolated from yellow water of strong flavor Chinese baijiu in Yibin region of China.</title>
        <authorList>
            <person name="Xie J."/>
        </authorList>
    </citation>
    <scope>NUCLEOTIDE SEQUENCE [LARGE SCALE GENOMIC DNA]</scope>
    <source>
        <strain evidence="1 2">Gsoil 114</strain>
    </source>
</reference>
<name>A0A6M0PD62_9BACI</name>
<dbReference type="Proteomes" id="UP000476934">
    <property type="component" value="Unassembled WGS sequence"/>
</dbReference>
<accession>A0A6M0PD62</accession>
<sequence length="89" mass="9972">MKHFTVGAIATTISAVVPWATVAWATSIANLAYQMNAKTVYYTVKVYFRYIKGTKLPRAEKDVVTVYSNSARTHKIGKSHTKITYTPGW</sequence>
<gene>
    <name evidence="1" type="ORF">G4D61_17585</name>
</gene>
<protein>
    <submittedName>
        <fullName evidence="1">Uncharacterized protein</fullName>
    </submittedName>
</protein>
<keyword evidence="2" id="KW-1185">Reference proteome</keyword>
<dbReference type="AlphaFoldDB" id="A0A6M0PD62"/>
<evidence type="ECO:0000313" key="1">
    <source>
        <dbReference type="EMBL" id="NEY21728.1"/>
    </source>
</evidence>
<proteinExistence type="predicted"/>